<reference evidence="2 3" key="1">
    <citation type="submission" date="2021-06" db="EMBL/GenBank/DDBJ databases">
        <title>Caerostris extrusa draft genome.</title>
        <authorList>
            <person name="Kono N."/>
            <person name="Arakawa K."/>
        </authorList>
    </citation>
    <scope>NUCLEOTIDE SEQUENCE [LARGE SCALE GENOMIC DNA]</scope>
</reference>
<dbReference type="GO" id="GO:0004672">
    <property type="term" value="F:protein kinase activity"/>
    <property type="evidence" value="ECO:0007669"/>
    <property type="project" value="InterPro"/>
</dbReference>
<gene>
    <name evidence="2" type="ORF">CEXT_478461</name>
</gene>
<dbReference type="GO" id="GO:0005524">
    <property type="term" value="F:ATP binding"/>
    <property type="evidence" value="ECO:0007669"/>
    <property type="project" value="InterPro"/>
</dbReference>
<dbReference type="InterPro" id="IPR000719">
    <property type="entry name" value="Prot_kinase_dom"/>
</dbReference>
<feature type="domain" description="Protein kinase" evidence="1">
    <location>
        <begin position="15"/>
        <end position="73"/>
    </location>
</feature>
<dbReference type="InterPro" id="IPR011009">
    <property type="entry name" value="Kinase-like_dom_sf"/>
</dbReference>
<dbReference type="EMBL" id="BPLR01004259">
    <property type="protein sequence ID" value="GIX93519.1"/>
    <property type="molecule type" value="Genomic_DNA"/>
</dbReference>
<dbReference type="SUPFAM" id="SSF56112">
    <property type="entry name" value="Protein kinase-like (PK-like)"/>
    <property type="match status" value="1"/>
</dbReference>
<dbReference type="PROSITE" id="PS50011">
    <property type="entry name" value="PROTEIN_KINASE_DOM"/>
    <property type="match status" value="1"/>
</dbReference>
<dbReference type="Gene3D" id="3.30.200.20">
    <property type="entry name" value="Phosphorylase Kinase, domain 1"/>
    <property type="match status" value="1"/>
</dbReference>
<organism evidence="2 3">
    <name type="scientific">Caerostris extrusa</name>
    <name type="common">Bark spider</name>
    <name type="synonym">Caerostris bankana</name>
    <dbReference type="NCBI Taxonomy" id="172846"/>
    <lineage>
        <taxon>Eukaryota</taxon>
        <taxon>Metazoa</taxon>
        <taxon>Ecdysozoa</taxon>
        <taxon>Arthropoda</taxon>
        <taxon>Chelicerata</taxon>
        <taxon>Arachnida</taxon>
        <taxon>Araneae</taxon>
        <taxon>Araneomorphae</taxon>
        <taxon>Entelegynae</taxon>
        <taxon>Araneoidea</taxon>
        <taxon>Araneidae</taxon>
        <taxon>Caerostris</taxon>
    </lineage>
</organism>
<sequence>MHSVKKKLLVWKINTSLKICLERGAFSQVVLAESKDEGSKMYAIKCIDKKALKGKEDSLENEIKVLRRLSNKP</sequence>
<accession>A0AAV4P8Z3</accession>
<keyword evidence="3" id="KW-1185">Reference proteome</keyword>
<evidence type="ECO:0000313" key="3">
    <source>
        <dbReference type="Proteomes" id="UP001054945"/>
    </source>
</evidence>
<evidence type="ECO:0000313" key="2">
    <source>
        <dbReference type="EMBL" id="GIX93519.1"/>
    </source>
</evidence>
<comment type="caution">
    <text evidence="2">The sequence shown here is derived from an EMBL/GenBank/DDBJ whole genome shotgun (WGS) entry which is preliminary data.</text>
</comment>
<protein>
    <recommendedName>
        <fullName evidence="1">Protein kinase domain-containing protein</fullName>
    </recommendedName>
</protein>
<proteinExistence type="predicted"/>
<evidence type="ECO:0000259" key="1">
    <source>
        <dbReference type="PROSITE" id="PS50011"/>
    </source>
</evidence>
<name>A0AAV4P8Z3_CAEEX</name>
<dbReference type="Proteomes" id="UP001054945">
    <property type="component" value="Unassembled WGS sequence"/>
</dbReference>
<dbReference type="AlphaFoldDB" id="A0AAV4P8Z3"/>